<accession>G4QGI8</accession>
<keyword evidence="1 2" id="KW-0812">Transmembrane</keyword>
<keyword evidence="3" id="KW-1185">Reference proteome</keyword>
<name>G4QGI8_GLANF</name>
<dbReference type="EMBL" id="CP003060">
    <property type="protein sequence ID" value="AEP29625.1"/>
    <property type="molecule type" value="Genomic_DNA"/>
</dbReference>
<evidence type="ECO:0000313" key="2">
    <source>
        <dbReference type="EMBL" id="AEP29625.1"/>
    </source>
</evidence>
<dbReference type="HOGENOM" id="CLU_140354_1_0_6"/>
<feature type="transmembrane region" description="Helical" evidence="1">
    <location>
        <begin position="46"/>
        <end position="70"/>
    </location>
</feature>
<dbReference type="RefSeq" id="WP_014108499.1">
    <property type="nucleotide sequence ID" value="NC_016041.1"/>
</dbReference>
<dbReference type="STRING" id="1085623.GNIT_1507"/>
<gene>
    <name evidence="2" type="ordered locus">GNIT_1507</name>
</gene>
<organism evidence="2 3">
    <name type="scientific">Glaciecola nitratireducens (strain JCM 12485 / KCTC 12276 / FR1064)</name>
    <dbReference type="NCBI Taxonomy" id="1085623"/>
    <lineage>
        <taxon>Bacteria</taxon>
        <taxon>Pseudomonadati</taxon>
        <taxon>Pseudomonadota</taxon>
        <taxon>Gammaproteobacteria</taxon>
        <taxon>Alteromonadales</taxon>
        <taxon>Alteromonadaceae</taxon>
        <taxon>Brumicola</taxon>
    </lineage>
</organism>
<dbReference type="AlphaFoldDB" id="G4QGI8"/>
<protein>
    <submittedName>
        <fullName evidence="2">Putative transmembrane protein</fullName>
    </submittedName>
</protein>
<dbReference type="Proteomes" id="UP000009282">
    <property type="component" value="Chromosome"/>
</dbReference>
<proteinExistence type="predicted"/>
<keyword evidence="1" id="KW-0472">Membrane</keyword>
<feature type="transmembrane region" description="Helical" evidence="1">
    <location>
        <begin position="121"/>
        <end position="143"/>
    </location>
</feature>
<reference evidence="2 3" key="1">
    <citation type="journal article" date="2011" name="J. Bacteriol.">
        <title>Complete genome sequence of seawater bacterium Glaciecola nitratireducens FR1064T.</title>
        <authorList>
            <person name="Bian F."/>
            <person name="Qin Q.L."/>
            <person name="Xie B.B."/>
            <person name="Shu Y.L."/>
            <person name="Zhang X.Y."/>
            <person name="Yu Y."/>
            <person name="Chen B."/>
            <person name="Chen X.L."/>
            <person name="Zhou B.C."/>
            <person name="Zhang Y.Z."/>
        </authorList>
    </citation>
    <scope>NUCLEOTIDE SEQUENCE [LARGE SCALE GENOMIC DNA]</scope>
    <source>
        <strain evidence="3">JCM 12485 / KCTC 12276 / FR1064</strain>
    </source>
</reference>
<dbReference type="Pfam" id="PF09945">
    <property type="entry name" value="DUF2177"/>
    <property type="match status" value="1"/>
</dbReference>
<evidence type="ECO:0000256" key="1">
    <source>
        <dbReference type="SAM" id="Phobius"/>
    </source>
</evidence>
<sequence length="149" mass="16460">MFRAVLISFVAIIICFGIMDGIWLGIVADEVYQQEMQGLLRTQYPVWPWVSFYLIYSLSIVILAVQPSFASLSQQTSLVSKELVIVAFRGAVLGLAAYGAYNLTNYAILANWSLKISLIDWMWGCFITTCSAASAGLAVSAFGKLDERQ</sequence>
<dbReference type="InterPro" id="IPR018687">
    <property type="entry name" value="DUF2177_membr"/>
</dbReference>
<feature type="transmembrane region" description="Helical" evidence="1">
    <location>
        <begin position="82"/>
        <end position="101"/>
    </location>
</feature>
<dbReference type="KEGG" id="gni:GNIT_1507"/>
<evidence type="ECO:0000313" key="3">
    <source>
        <dbReference type="Proteomes" id="UP000009282"/>
    </source>
</evidence>
<keyword evidence="1" id="KW-1133">Transmembrane helix</keyword>
<dbReference type="eggNOG" id="COG4852">
    <property type="taxonomic scope" value="Bacteria"/>
</dbReference>
<feature type="transmembrane region" description="Helical" evidence="1">
    <location>
        <begin position="5"/>
        <end position="26"/>
    </location>
</feature>
<dbReference type="OrthoDB" id="166547at2"/>